<evidence type="ECO:0000256" key="8">
    <source>
        <dbReference type="SAM" id="Phobius"/>
    </source>
</evidence>
<dbReference type="GO" id="GO:0015385">
    <property type="term" value="F:sodium:proton antiporter activity"/>
    <property type="evidence" value="ECO:0007669"/>
    <property type="project" value="TreeGrafter"/>
</dbReference>
<evidence type="ECO:0000313" key="10">
    <source>
        <dbReference type="Proteomes" id="UP000248795"/>
    </source>
</evidence>
<evidence type="ECO:0000256" key="3">
    <source>
        <dbReference type="ARBA" id="ARBA00022448"/>
    </source>
</evidence>
<keyword evidence="10" id="KW-1185">Reference proteome</keyword>
<feature type="transmembrane region" description="Helical" evidence="8">
    <location>
        <begin position="35"/>
        <end position="55"/>
    </location>
</feature>
<accession>A0A2W2BN84</accession>
<evidence type="ECO:0000256" key="4">
    <source>
        <dbReference type="ARBA" id="ARBA00022475"/>
    </source>
</evidence>
<evidence type="ECO:0000256" key="1">
    <source>
        <dbReference type="ARBA" id="ARBA00004651"/>
    </source>
</evidence>
<dbReference type="PANTHER" id="PTHR34702:SF1">
    <property type="entry name" value="NA(+)_H(+) ANTIPORTER SUBUNIT F"/>
    <property type="match status" value="1"/>
</dbReference>
<dbReference type="GO" id="GO:0005886">
    <property type="term" value="C:plasma membrane"/>
    <property type="evidence" value="ECO:0007669"/>
    <property type="project" value="UniProtKB-SubCell"/>
</dbReference>
<dbReference type="EMBL" id="QKVK01000003">
    <property type="protein sequence ID" value="PZF77307.1"/>
    <property type="molecule type" value="Genomic_DNA"/>
</dbReference>
<proteinExistence type="inferred from homology"/>
<feature type="transmembrane region" description="Helical" evidence="8">
    <location>
        <begin position="62"/>
        <end position="80"/>
    </location>
</feature>
<dbReference type="InterPro" id="IPR007208">
    <property type="entry name" value="MrpF/PhaF-like"/>
</dbReference>
<keyword evidence="4" id="KW-1003">Cell membrane</keyword>
<keyword evidence="5 8" id="KW-0812">Transmembrane</keyword>
<organism evidence="9 10">
    <name type="scientific">Aestuariivirga litoralis</name>
    <dbReference type="NCBI Taxonomy" id="2650924"/>
    <lineage>
        <taxon>Bacteria</taxon>
        <taxon>Pseudomonadati</taxon>
        <taxon>Pseudomonadota</taxon>
        <taxon>Alphaproteobacteria</taxon>
        <taxon>Hyphomicrobiales</taxon>
        <taxon>Aestuariivirgaceae</taxon>
        <taxon>Aestuariivirga</taxon>
    </lineage>
</organism>
<comment type="caution">
    <text evidence="9">The sequence shown here is derived from an EMBL/GenBank/DDBJ whole genome shotgun (WGS) entry which is preliminary data.</text>
</comment>
<comment type="similarity">
    <text evidence="2">Belongs to the CPA3 antiporters (TC 2.A.63) subunit F family.</text>
</comment>
<protein>
    <submittedName>
        <fullName evidence="9">Multiple resistance and pH regulation protein F</fullName>
    </submittedName>
</protein>
<dbReference type="Proteomes" id="UP000248795">
    <property type="component" value="Unassembled WGS sequence"/>
</dbReference>
<comment type="subcellular location">
    <subcellularLocation>
        <location evidence="1">Cell membrane</location>
        <topology evidence="1">Multi-pass membrane protein</topology>
    </subcellularLocation>
</comment>
<dbReference type="RefSeq" id="WP_111197663.1">
    <property type="nucleotide sequence ID" value="NZ_QKVK01000003.1"/>
</dbReference>
<evidence type="ECO:0000313" key="9">
    <source>
        <dbReference type="EMBL" id="PZF77307.1"/>
    </source>
</evidence>
<dbReference type="AlphaFoldDB" id="A0A2W2BN84"/>
<keyword evidence="6 8" id="KW-1133">Transmembrane helix</keyword>
<keyword evidence="7 8" id="KW-0472">Membrane</keyword>
<sequence>MTAFYFAAGLFILLTIAGGLVRVLRGPGSSDRLMAAQLSGSGGVAVLLLLAAAMGQTAIIDVALMLGILAVFASVGFVTWRSDGNG</sequence>
<evidence type="ECO:0000256" key="2">
    <source>
        <dbReference type="ARBA" id="ARBA00009212"/>
    </source>
</evidence>
<evidence type="ECO:0000256" key="5">
    <source>
        <dbReference type="ARBA" id="ARBA00022692"/>
    </source>
</evidence>
<dbReference type="Pfam" id="PF04066">
    <property type="entry name" value="MrpF_PhaF"/>
    <property type="match status" value="1"/>
</dbReference>
<evidence type="ECO:0000256" key="7">
    <source>
        <dbReference type="ARBA" id="ARBA00023136"/>
    </source>
</evidence>
<evidence type="ECO:0000256" key="6">
    <source>
        <dbReference type="ARBA" id="ARBA00022989"/>
    </source>
</evidence>
<gene>
    <name evidence="9" type="ORF">DK847_08275</name>
</gene>
<name>A0A2W2BN84_9HYPH</name>
<dbReference type="PANTHER" id="PTHR34702">
    <property type="entry name" value="NA(+)/H(+) ANTIPORTER SUBUNIT F1"/>
    <property type="match status" value="1"/>
</dbReference>
<reference evidence="10" key="1">
    <citation type="submission" date="2018-06" db="EMBL/GenBank/DDBJ databases">
        <title>Aestuariibacter litoralis strain KCTC 52945T.</title>
        <authorList>
            <person name="Li X."/>
            <person name="Salam N."/>
            <person name="Li J.-L."/>
            <person name="Chen Y.-M."/>
            <person name="Yang Z.-W."/>
            <person name="Zhang L.-Y."/>
            <person name="Han M.-X."/>
            <person name="Xiao M."/>
            <person name="Li W.-J."/>
        </authorList>
    </citation>
    <scope>NUCLEOTIDE SEQUENCE [LARGE SCALE GENOMIC DNA]</scope>
    <source>
        <strain evidence="10">KCTC 52945</strain>
    </source>
</reference>
<keyword evidence="3" id="KW-0813">Transport</keyword>